<sequence>MAGFCDFNLVWRIGKAAEMARHSKNLGYSVIAFDKEVDIQVFQQQKEAMSQLNFDGFDKIANSTEKMRVLKRITIKIEKMSDLSAARKIEQNLPKSQIDLVAIKTRNEKIFHSCCEEGFFDIICLDFAEKNPFLLKRKSLKIAHRRRIMFEVCYSDFIEDESKRLAFMQNFDLLGAMSSYRNLLLSSGTDDPMLLRGPYDLINFCSLFKMDLKSSRASVLENAHVVFERARSRESFLDSVASKEIEQLSDSEKLRKRPRFE</sequence>
<protein>
    <submittedName>
        <fullName evidence="4">Ribonuclease P protein subunit p30</fullName>
        <ecNumber evidence="4">3.1.26.5</ecNumber>
    </submittedName>
</protein>
<comment type="caution">
    <text evidence="4">The sequence shown here is derived from an EMBL/GenBank/DDBJ whole genome shotgun (WGS) entry which is preliminary data.</text>
</comment>
<dbReference type="GO" id="GO:0004526">
    <property type="term" value="F:ribonuclease P activity"/>
    <property type="evidence" value="ECO:0007669"/>
    <property type="project" value="UniProtKB-EC"/>
</dbReference>
<comment type="subcellular location">
    <subcellularLocation>
        <location evidence="1">Nucleus</location>
    </subcellularLocation>
</comment>
<dbReference type="PANTHER" id="PTHR13031">
    <property type="entry name" value="RIBONUCLEASE P SUBUNIT P30"/>
    <property type="match status" value="1"/>
</dbReference>
<keyword evidence="3" id="KW-0819">tRNA processing</keyword>
<evidence type="ECO:0000256" key="3">
    <source>
        <dbReference type="ARBA" id="ARBA00022694"/>
    </source>
</evidence>
<dbReference type="EC" id="3.1.26.5" evidence="4"/>
<comment type="similarity">
    <text evidence="2">Belongs to the eukaryotic/archaeal RNase P protein component 3 family.</text>
</comment>
<accession>A0ABV2AIG8</accession>
<name>A0ABV2AIG8_9EUKA</name>
<evidence type="ECO:0000313" key="4">
    <source>
        <dbReference type="EMBL" id="MES1919471.1"/>
    </source>
</evidence>
<dbReference type="InterPro" id="IPR002738">
    <property type="entry name" value="RNase_P_p30"/>
</dbReference>
<evidence type="ECO:0000256" key="1">
    <source>
        <dbReference type="ARBA" id="ARBA00004123"/>
    </source>
</evidence>
<dbReference type="EMBL" id="JBDODL010000300">
    <property type="protein sequence ID" value="MES1919471.1"/>
    <property type="molecule type" value="Genomic_DNA"/>
</dbReference>
<dbReference type="PANTHER" id="PTHR13031:SF0">
    <property type="entry name" value="RIBONUCLEASE P PROTEIN SUBUNIT P30"/>
    <property type="match status" value="1"/>
</dbReference>
<evidence type="ECO:0000256" key="2">
    <source>
        <dbReference type="ARBA" id="ARBA00007331"/>
    </source>
</evidence>
<keyword evidence="5" id="KW-1185">Reference proteome</keyword>
<keyword evidence="4" id="KW-0378">Hydrolase</keyword>
<dbReference type="Proteomes" id="UP001439008">
    <property type="component" value="Unassembled WGS sequence"/>
</dbReference>
<dbReference type="InterPro" id="IPR016195">
    <property type="entry name" value="Pol/histidinol_Pase-like"/>
</dbReference>
<evidence type="ECO:0000313" key="5">
    <source>
        <dbReference type="Proteomes" id="UP001439008"/>
    </source>
</evidence>
<organism evidence="4 5">
    <name type="scientific">Bonamia ostreae</name>
    <dbReference type="NCBI Taxonomy" id="126728"/>
    <lineage>
        <taxon>Eukaryota</taxon>
        <taxon>Sar</taxon>
        <taxon>Rhizaria</taxon>
        <taxon>Endomyxa</taxon>
        <taxon>Ascetosporea</taxon>
        <taxon>Haplosporida</taxon>
        <taxon>Bonamia</taxon>
    </lineage>
</organism>
<dbReference type="Gene3D" id="3.20.20.140">
    <property type="entry name" value="Metal-dependent hydrolases"/>
    <property type="match status" value="1"/>
</dbReference>
<dbReference type="Pfam" id="PF01876">
    <property type="entry name" value="RNase_P_p30"/>
    <property type="match status" value="1"/>
</dbReference>
<dbReference type="SUPFAM" id="SSF89550">
    <property type="entry name" value="PHP domain-like"/>
    <property type="match status" value="1"/>
</dbReference>
<proteinExistence type="inferred from homology"/>
<reference evidence="4 5" key="1">
    <citation type="journal article" date="2024" name="BMC Biol.">
        <title>Comparative genomics of Ascetosporea gives new insight into the evolutionary basis for animal parasitism in Rhizaria.</title>
        <authorList>
            <person name="Hiltunen Thoren M."/>
            <person name="Onut-Brannstrom I."/>
            <person name="Alfjorden A."/>
            <person name="Peckova H."/>
            <person name="Swords F."/>
            <person name="Hooper C."/>
            <person name="Holzer A.S."/>
            <person name="Bass D."/>
            <person name="Burki F."/>
        </authorList>
    </citation>
    <scope>NUCLEOTIDE SEQUENCE [LARGE SCALE GENOMIC DNA]</scope>
    <source>
        <strain evidence="4">20-A016</strain>
    </source>
</reference>
<gene>
    <name evidence="4" type="primary">RPP30</name>
    <name evidence="4" type="ORF">MHBO_001298</name>
</gene>